<dbReference type="GO" id="GO:0098703">
    <property type="term" value="P:calcium ion import across plasma membrane"/>
    <property type="evidence" value="ECO:0007669"/>
    <property type="project" value="TreeGrafter"/>
</dbReference>
<keyword evidence="17" id="KW-0325">Glycoprotein</keyword>
<dbReference type="GO" id="GO:0030424">
    <property type="term" value="C:axon"/>
    <property type="evidence" value="ECO:0007669"/>
    <property type="project" value="TreeGrafter"/>
</dbReference>
<dbReference type="Gene3D" id="1.20.1420.30">
    <property type="entry name" value="NCX, central ion-binding region"/>
    <property type="match status" value="2"/>
</dbReference>
<dbReference type="SMART" id="SM00237">
    <property type="entry name" value="Calx_beta"/>
    <property type="match status" value="2"/>
</dbReference>
<feature type="transmembrane region" description="Helical" evidence="20">
    <location>
        <begin position="31"/>
        <end position="54"/>
    </location>
</feature>
<protein>
    <submittedName>
        <fullName evidence="23">Sodium/calcium exchanger 3-like</fullName>
    </submittedName>
</protein>
<proteinExistence type="inferred from homology"/>
<comment type="similarity">
    <text evidence="2">Belongs to the Ca(2+):cation antiporter (CaCA) (TC 2.A.19) family. SLC8 subfamily.</text>
</comment>
<dbReference type="SUPFAM" id="SSF141072">
    <property type="entry name" value="CalX-like"/>
    <property type="match status" value="2"/>
</dbReference>
<dbReference type="InterPro" id="IPR003644">
    <property type="entry name" value="Calx_beta"/>
</dbReference>
<dbReference type="PRINTS" id="PR01259">
    <property type="entry name" value="NACAEXCHNGR"/>
</dbReference>
<feature type="transmembrane region" description="Helical" evidence="20">
    <location>
        <begin position="186"/>
        <end position="206"/>
    </location>
</feature>
<comment type="subcellular location">
    <subcellularLocation>
        <location evidence="1">Cell membrane</location>
        <topology evidence="1">Multi-pass membrane protein</topology>
    </subcellularLocation>
</comment>
<gene>
    <name evidence="23" type="primary">LOC106069638</name>
</gene>
<evidence type="ECO:0000256" key="17">
    <source>
        <dbReference type="ARBA" id="ARBA00023180"/>
    </source>
</evidence>
<evidence type="ECO:0000256" key="11">
    <source>
        <dbReference type="ARBA" id="ARBA00022837"/>
    </source>
</evidence>
<keyword evidence="22" id="KW-1185">Reference proteome</keyword>
<dbReference type="InterPro" id="IPR004836">
    <property type="entry name" value="Na_Ca_Ex"/>
</dbReference>
<dbReference type="GO" id="GO:0098794">
    <property type="term" value="C:postsynapse"/>
    <property type="evidence" value="ECO:0007669"/>
    <property type="project" value="TreeGrafter"/>
</dbReference>
<keyword evidence="6" id="KW-0109">Calcium transport</keyword>
<dbReference type="GO" id="GO:0046872">
    <property type="term" value="F:metal ion binding"/>
    <property type="evidence" value="ECO:0007669"/>
    <property type="project" value="UniProtKB-KW"/>
</dbReference>
<dbReference type="GO" id="GO:0042383">
    <property type="term" value="C:sarcolemma"/>
    <property type="evidence" value="ECO:0007669"/>
    <property type="project" value="TreeGrafter"/>
</dbReference>
<keyword evidence="7 20" id="KW-0812">Transmembrane</keyword>
<dbReference type="Pfam" id="PF01699">
    <property type="entry name" value="Na_Ca_ex"/>
    <property type="match status" value="2"/>
</dbReference>
<dbReference type="Pfam" id="PF03160">
    <property type="entry name" value="Calx-beta"/>
    <property type="match status" value="1"/>
</dbReference>
<keyword evidence="4" id="KW-0050">Antiport</keyword>
<dbReference type="RefSeq" id="XP_055876711.1">
    <property type="nucleotide sequence ID" value="XM_056020736.1"/>
</dbReference>
<dbReference type="Gene3D" id="2.60.40.2030">
    <property type="match status" value="2"/>
</dbReference>
<feature type="transmembrane region" description="Helical" evidence="20">
    <location>
        <begin position="718"/>
        <end position="737"/>
    </location>
</feature>
<comment type="catalytic activity">
    <reaction evidence="19">
        <text>Ca(2+)(in) + 3 Na(+)(out) = Ca(2+)(out) + 3 Na(+)(in)</text>
        <dbReference type="Rhea" id="RHEA:69955"/>
        <dbReference type="ChEBI" id="CHEBI:29101"/>
        <dbReference type="ChEBI" id="CHEBI:29108"/>
    </reaction>
</comment>
<dbReference type="PANTHER" id="PTHR11878">
    <property type="entry name" value="SODIUM/CALCIUM EXCHANGER"/>
    <property type="match status" value="1"/>
</dbReference>
<keyword evidence="12" id="KW-0112">Calmodulin-binding</keyword>
<keyword evidence="10" id="KW-0677">Repeat</keyword>
<keyword evidence="15" id="KW-0406">Ion transport</keyword>
<keyword evidence="18" id="KW-0739">Sodium transport</keyword>
<dbReference type="GeneID" id="106069638"/>
<evidence type="ECO:0000256" key="7">
    <source>
        <dbReference type="ARBA" id="ARBA00022692"/>
    </source>
</evidence>
<dbReference type="InterPro" id="IPR044880">
    <property type="entry name" value="NCX_ion-bd_dom_sf"/>
</dbReference>
<evidence type="ECO:0000256" key="19">
    <source>
        <dbReference type="ARBA" id="ARBA00033667"/>
    </source>
</evidence>
<evidence type="ECO:0000313" key="22">
    <source>
        <dbReference type="Proteomes" id="UP001165740"/>
    </source>
</evidence>
<keyword evidence="5" id="KW-1003">Cell membrane</keyword>
<dbReference type="GO" id="GO:0007154">
    <property type="term" value="P:cell communication"/>
    <property type="evidence" value="ECO:0007669"/>
    <property type="project" value="InterPro"/>
</dbReference>
<feature type="domain" description="Calx-beta" evidence="21">
    <location>
        <begin position="331"/>
        <end position="428"/>
    </location>
</feature>
<reference evidence="23" key="1">
    <citation type="submission" date="2025-08" db="UniProtKB">
        <authorList>
            <consortium name="RefSeq"/>
        </authorList>
    </citation>
    <scope>IDENTIFICATION</scope>
</reference>
<keyword evidence="3" id="KW-0813">Transport</keyword>
<evidence type="ECO:0000256" key="15">
    <source>
        <dbReference type="ARBA" id="ARBA00023065"/>
    </source>
</evidence>
<feature type="transmembrane region" description="Helical" evidence="20">
    <location>
        <begin position="749"/>
        <end position="769"/>
    </location>
</feature>
<keyword evidence="14" id="KW-0915">Sodium</keyword>
<evidence type="ECO:0000256" key="6">
    <source>
        <dbReference type="ARBA" id="ARBA00022568"/>
    </source>
</evidence>
<evidence type="ECO:0000256" key="13">
    <source>
        <dbReference type="ARBA" id="ARBA00022989"/>
    </source>
</evidence>
<accession>A0A9W2ZNT2</accession>
<dbReference type="GO" id="GO:0005516">
    <property type="term" value="F:calmodulin binding"/>
    <property type="evidence" value="ECO:0007669"/>
    <property type="project" value="UniProtKB-KW"/>
</dbReference>
<dbReference type="InterPro" id="IPR004837">
    <property type="entry name" value="NaCa_Exmemb"/>
</dbReference>
<feature type="transmembrane region" description="Helical" evidence="20">
    <location>
        <begin position="157"/>
        <end position="180"/>
    </location>
</feature>
<keyword evidence="11" id="KW-0106">Calcium</keyword>
<feature type="domain" description="Calx-beta" evidence="21">
    <location>
        <begin position="447"/>
        <end position="546"/>
    </location>
</feature>
<evidence type="ECO:0000313" key="23">
    <source>
        <dbReference type="RefSeq" id="XP_055876711.1"/>
    </source>
</evidence>
<feature type="transmembrane region" description="Helical" evidence="20">
    <location>
        <begin position="789"/>
        <end position="808"/>
    </location>
</feature>
<evidence type="ECO:0000256" key="2">
    <source>
        <dbReference type="ARBA" id="ARBA00007489"/>
    </source>
</evidence>
<dbReference type="PANTHER" id="PTHR11878:SF76">
    <property type="entry name" value="CALX-BETA DOMAIN-CONTAINING PROTEIN"/>
    <property type="match status" value="1"/>
</dbReference>
<dbReference type="AlphaFoldDB" id="A0A9W2ZNT2"/>
<name>A0A9W2ZNT2_BIOGL</name>
<dbReference type="GO" id="GO:0005432">
    <property type="term" value="F:calcium:sodium antiporter activity"/>
    <property type="evidence" value="ECO:0007669"/>
    <property type="project" value="InterPro"/>
</dbReference>
<dbReference type="OMA" id="INEKWAD"/>
<organism evidence="22 23">
    <name type="scientific">Biomphalaria glabrata</name>
    <name type="common">Bloodfluke planorb</name>
    <name type="synonym">Freshwater snail</name>
    <dbReference type="NCBI Taxonomy" id="6526"/>
    <lineage>
        <taxon>Eukaryota</taxon>
        <taxon>Metazoa</taxon>
        <taxon>Spiralia</taxon>
        <taxon>Lophotrochozoa</taxon>
        <taxon>Mollusca</taxon>
        <taxon>Gastropoda</taxon>
        <taxon>Heterobranchia</taxon>
        <taxon>Euthyneura</taxon>
        <taxon>Panpulmonata</taxon>
        <taxon>Hygrophila</taxon>
        <taxon>Lymnaeoidea</taxon>
        <taxon>Planorbidae</taxon>
        <taxon>Biomphalaria</taxon>
    </lineage>
</organism>
<evidence type="ECO:0000256" key="14">
    <source>
        <dbReference type="ARBA" id="ARBA00023053"/>
    </source>
</evidence>
<evidence type="ECO:0000256" key="3">
    <source>
        <dbReference type="ARBA" id="ARBA00022448"/>
    </source>
</evidence>
<evidence type="ECO:0000256" key="16">
    <source>
        <dbReference type="ARBA" id="ARBA00023136"/>
    </source>
</evidence>
<dbReference type="Proteomes" id="UP001165740">
    <property type="component" value="Chromosome 2"/>
</dbReference>
<dbReference type="InterPro" id="IPR051171">
    <property type="entry name" value="CaCA"/>
</dbReference>
<evidence type="ECO:0000256" key="20">
    <source>
        <dbReference type="SAM" id="Phobius"/>
    </source>
</evidence>
<dbReference type="InterPro" id="IPR038081">
    <property type="entry name" value="CalX-like_sf"/>
</dbReference>
<evidence type="ECO:0000256" key="1">
    <source>
        <dbReference type="ARBA" id="ARBA00004651"/>
    </source>
</evidence>
<evidence type="ECO:0000256" key="9">
    <source>
        <dbReference type="ARBA" id="ARBA00022729"/>
    </source>
</evidence>
<evidence type="ECO:0000256" key="5">
    <source>
        <dbReference type="ARBA" id="ARBA00022475"/>
    </source>
</evidence>
<keyword evidence="9" id="KW-0732">Signal</keyword>
<keyword evidence="13 20" id="KW-1133">Transmembrane helix</keyword>
<sequence length="817" mass="88953">MNNTCNYSTCYNVGLLLPILNESTWSVGARIFFYVIGMLWCFLGLTIVSDSFMCGIECITSKTKTVTVAKSGGEGFQQIEVKVWNDTVANLTLLAFGTSAPEILLNVIEICGQNFVAGDLGPGTIVGSAAFNLFIITSLSITCIPDGETRKIKDMHVFALTSISGILAYVWLILVLLVISPNVVDLWEAILTFMMFPVLIVSAYAADRGLWCRPRNKTSAQIEIALEASKRKSYSSDTDIIDVARKLARDKSINEDDVAQAMAAQIDSTRPKTSSWYRVNASRMMSGGQKLVVKPKKSATELLEKVHAGSSDLSRLNDHLANGVNGAVSSRDVNLQPKKSVIEFTSASCSVLENEGMVRIGVRRTGDLSRQVTIGVETLDGTALAGQDYKPTKQLMIFAAGESKKELYVDIVDDNVWEPDEFFYVKLFHPTPGSTVEDVEIGKVATNKVTIINDDEPGKLEFSKPIYIVKESALNASLMINRVNGADGEVQVTWTTTDITARSEMDYAGGEGKVLFTHGETSSTISIDIYSNKTKQDELSFQVELSNPTGGADLGKITKAVVTLINDEEFDRMVARIASKTQKNLDSLKLDTSTWGEQFQSAMNVNGGNLEAANYVDYILHFVTFFWKVLFACLPPPSVGGGWPTFLSSLAVIALLTAIVSDMAKIFGCLVGLSDYITAITFVALGTSMPDAFASRCAAINEKWADSSIGNINGSNSVNVFLGLGLPWLLASVYWNLQGKDFYHPSGTVGLSVTLFTICATLVLLVLVVRRRMARFHFAELGGPKLEKYLTGVVPLGIWVIYVLLSSLQAQGVYTAF</sequence>
<feature type="transmembrane region" description="Helical" evidence="20">
    <location>
        <begin position="643"/>
        <end position="660"/>
    </location>
</feature>
<evidence type="ECO:0000256" key="4">
    <source>
        <dbReference type="ARBA" id="ARBA00022449"/>
    </source>
</evidence>
<dbReference type="OrthoDB" id="418484at2759"/>
<evidence type="ECO:0000256" key="10">
    <source>
        <dbReference type="ARBA" id="ARBA00022737"/>
    </source>
</evidence>
<keyword evidence="8" id="KW-0479">Metal-binding</keyword>
<evidence type="ECO:0000259" key="21">
    <source>
        <dbReference type="SMART" id="SM00237"/>
    </source>
</evidence>
<keyword evidence="16 20" id="KW-0472">Membrane</keyword>
<evidence type="ECO:0000256" key="8">
    <source>
        <dbReference type="ARBA" id="ARBA00022723"/>
    </source>
</evidence>
<evidence type="ECO:0000256" key="12">
    <source>
        <dbReference type="ARBA" id="ARBA00022860"/>
    </source>
</evidence>
<evidence type="ECO:0000256" key="18">
    <source>
        <dbReference type="ARBA" id="ARBA00023201"/>
    </source>
</evidence>